<dbReference type="AlphaFoldDB" id="L8WHX5"/>
<proteinExistence type="predicted"/>
<protein>
    <submittedName>
        <fullName evidence="2">Uncharacterized protein</fullName>
    </submittedName>
</protein>
<dbReference type="EMBL" id="AFRT01003710">
    <property type="protein sequence ID" value="ELU36312.1"/>
    <property type="molecule type" value="Genomic_DNA"/>
</dbReference>
<dbReference type="Proteomes" id="UP000011668">
    <property type="component" value="Unassembled WGS sequence"/>
</dbReference>
<sequence>MRQKIKRCWAGVEKRECSLSPHARYTIPRSQYGMVLADSRDRDSLGQVFHVMPPRAAAHMSTLVYAKENLFVYECNEYTMNRGRQEPGGMSDPARSARMDVAP</sequence>
<gene>
    <name evidence="2" type="ORF">AG1IA_09660</name>
</gene>
<keyword evidence="3" id="KW-1185">Reference proteome</keyword>
<organism evidence="2 3">
    <name type="scientific">Thanatephorus cucumeris (strain AG1-IA)</name>
    <name type="common">Rice sheath blight fungus</name>
    <name type="synonym">Rhizoctonia solani</name>
    <dbReference type="NCBI Taxonomy" id="983506"/>
    <lineage>
        <taxon>Eukaryota</taxon>
        <taxon>Fungi</taxon>
        <taxon>Dikarya</taxon>
        <taxon>Basidiomycota</taxon>
        <taxon>Agaricomycotina</taxon>
        <taxon>Agaricomycetes</taxon>
        <taxon>Cantharellales</taxon>
        <taxon>Ceratobasidiaceae</taxon>
        <taxon>Rhizoctonia</taxon>
        <taxon>Rhizoctonia solani AG-1</taxon>
    </lineage>
</organism>
<feature type="region of interest" description="Disordered" evidence="1">
    <location>
        <begin position="81"/>
        <end position="103"/>
    </location>
</feature>
<name>L8WHX5_THACA</name>
<evidence type="ECO:0000313" key="2">
    <source>
        <dbReference type="EMBL" id="ELU36312.1"/>
    </source>
</evidence>
<dbReference type="HOGENOM" id="CLU_2265534_0_0_1"/>
<accession>L8WHX5</accession>
<evidence type="ECO:0000313" key="3">
    <source>
        <dbReference type="Proteomes" id="UP000011668"/>
    </source>
</evidence>
<comment type="caution">
    <text evidence="2">The sequence shown here is derived from an EMBL/GenBank/DDBJ whole genome shotgun (WGS) entry which is preliminary data.</text>
</comment>
<reference evidence="2 3" key="1">
    <citation type="journal article" date="2013" name="Nat. Commun.">
        <title>The evolution and pathogenic mechanisms of the rice sheath blight pathogen.</title>
        <authorList>
            <person name="Zheng A."/>
            <person name="Lin R."/>
            <person name="Xu L."/>
            <person name="Qin P."/>
            <person name="Tang C."/>
            <person name="Ai P."/>
            <person name="Zhang D."/>
            <person name="Liu Y."/>
            <person name="Sun Z."/>
            <person name="Feng H."/>
            <person name="Wang Y."/>
            <person name="Chen Y."/>
            <person name="Liang X."/>
            <person name="Fu R."/>
            <person name="Li Q."/>
            <person name="Zhang J."/>
            <person name="Yu X."/>
            <person name="Xie Z."/>
            <person name="Ding L."/>
            <person name="Guan P."/>
            <person name="Tang J."/>
            <person name="Liang Y."/>
            <person name="Wang S."/>
            <person name="Deng Q."/>
            <person name="Li S."/>
            <person name="Zhu J."/>
            <person name="Wang L."/>
            <person name="Liu H."/>
            <person name="Li P."/>
        </authorList>
    </citation>
    <scope>NUCLEOTIDE SEQUENCE [LARGE SCALE GENOMIC DNA]</scope>
    <source>
        <strain evidence="3">AG-1 IA</strain>
    </source>
</reference>
<evidence type="ECO:0000256" key="1">
    <source>
        <dbReference type="SAM" id="MobiDB-lite"/>
    </source>
</evidence>